<dbReference type="PANTHER" id="PTHR42903:SF1">
    <property type="entry name" value="INNER MEMBRANE PROTEIN YCCF"/>
    <property type="match status" value="1"/>
</dbReference>
<protein>
    <recommendedName>
        <fullName evidence="2">Inner membrane component domain-containing protein</fullName>
    </recommendedName>
</protein>
<name>A0A7G9GW44_9FUSO</name>
<dbReference type="Proteomes" id="UP000515913">
    <property type="component" value="Chromosome"/>
</dbReference>
<evidence type="ECO:0000313" key="3">
    <source>
        <dbReference type="EMBL" id="QNM15026.1"/>
    </source>
</evidence>
<sequence>MNLLLNILWLAFGGLLLSVQWLVAGLLSIILIITIPFSTGCFEMGGACLMPFGRKVVLKETLNDYSPRPISAFFWIILIGLWLAISHLLIGIASCLTFFGIPFGIQHFKLMKVAFNPYKYVLI</sequence>
<dbReference type="InterPro" id="IPR052937">
    <property type="entry name" value="Inner_membrane_protein"/>
</dbReference>
<keyword evidence="1" id="KW-0472">Membrane</keyword>
<dbReference type="KEGG" id="fho:H9Q81_08920"/>
<reference evidence="3 4" key="1">
    <citation type="submission" date="2020-08" db="EMBL/GenBank/DDBJ databases">
        <authorList>
            <person name="Liu C."/>
            <person name="Sun Q."/>
        </authorList>
    </citation>
    <scope>NUCLEOTIDE SEQUENCE [LARGE SCALE GENOMIC DNA]</scope>
    <source>
        <strain evidence="3 4">NSJ-57</strain>
    </source>
</reference>
<dbReference type="RefSeq" id="WP_101474575.1">
    <property type="nucleotide sequence ID" value="NZ_CP060637.1"/>
</dbReference>
<dbReference type="InterPro" id="IPR005185">
    <property type="entry name" value="YccF"/>
</dbReference>
<evidence type="ECO:0000259" key="2">
    <source>
        <dbReference type="Pfam" id="PF03733"/>
    </source>
</evidence>
<organism evidence="3 4">
    <name type="scientific">Fusobacterium hominis</name>
    <dbReference type="NCBI Taxonomy" id="2764326"/>
    <lineage>
        <taxon>Bacteria</taxon>
        <taxon>Fusobacteriati</taxon>
        <taxon>Fusobacteriota</taxon>
        <taxon>Fusobacteriia</taxon>
        <taxon>Fusobacteriales</taxon>
        <taxon>Fusobacteriaceae</taxon>
        <taxon>Fusobacterium</taxon>
    </lineage>
</organism>
<gene>
    <name evidence="3" type="ORF">H9Q81_08920</name>
</gene>
<accession>A0A7G9GW44</accession>
<keyword evidence="4" id="KW-1185">Reference proteome</keyword>
<dbReference type="GO" id="GO:0005886">
    <property type="term" value="C:plasma membrane"/>
    <property type="evidence" value="ECO:0007669"/>
    <property type="project" value="TreeGrafter"/>
</dbReference>
<keyword evidence="1" id="KW-0812">Transmembrane</keyword>
<dbReference type="PANTHER" id="PTHR42903">
    <property type="entry name" value="INNER MEMBRANE PROTEIN YCCF"/>
    <property type="match status" value="1"/>
</dbReference>
<keyword evidence="1" id="KW-1133">Transmembrane helix</keyword>
<dbReference type="Pfam" id="PF03733">
    <property type="entry name" value="YccF"/>
    <property type="match status" value="2"/>
</dbReference>
<feature type="domain" description="Inner membrane component" evidence="2">
    <location>
        <begin position="4"/>
        <end position="54"/>
    </location>
</feature>
<dbReference type="AlphaFoldDB" id="A0A7G9GW44"/>
<evidence type="ECO:0000313" key="4">
    <source>
        <dbReference type="Proteomes" id="UP000515913"/>
    </source>
</evidence>
<feature type="transmembrane region" description="Helical" evidence="1">
    <location>
        <begin position="72"/>
        <end position="101"/>
    </location>
</feature>
<dbReference type="EMBL" id="CP060637">
    <property type="protein sequence ID" value="QNM15026.1"/>
    <property type="molecule type" value="Genomic_DNA"/>
</dbReference>
<feature type="transmembrane region" description="Helical" evidence="1">
    <location>
        <begin position="7"/>
        <end position="35"/>
    </location>
</feature>
<feature type="domain" description="Inner membrane component" evidence="2">
    <location>
        <begin position="73"/>
        <end position="117"/>
    </location>
</feature>
<proteinExistence type="predicted"/>
<evidence type="ECO:0000256" key="1">
    <source>
        <dbReference type="SAM" id="Phobius"/>
    </source>
</evidence>